<feature type="region of interest" description="Disordered" evidence="1">
    <location>
        <begin position="445"/>
        <end position="464"/>
    </location>
</feature>
<name>M2A6N0_9BACT</name>
<organism evidence="2 3">
    <name type="scientific">Rhodopirellula europaea 6C</name>
    <dbReference type="NCBI Taxonomy" id="1263867"/>
    <lineage>
        <taxon>Bacteria</taxon>
        <taxon>Pseudomonadati</taxon>
        <taxon>Planctomycetota</taxon>
        <taxon>Planctomycetia</taxon>
        <taxon>Pirellulales</taxon>
        <taxon>Pirellulaceae</taxon>
        <taxon>Rhodopirellula</taxon>
    </lineage>
</organism>
<dbReference type="AlphaFoldDB" id="M2A6N0"/>
<keyword evidence="3" id="KW-1185">Reference proteome</keyword>
<evidence type="ECO:0000256" key="1">
    <source>
        <dbReference type="SAM" id="MobiDB-lite"/>
    </source>
</evidence>
<reference evidence="2" key="1">
    <citation type="submission" date="2012-11" db="EMBL/GenBank/DDBJ databases">
        <title>Permanent draft genomes of Rhodopirellula europaea strain SH398 and 6C.</title>
        <authorList>
            <person name="Richter M."/>
            <person name="Richter-Heitmann T."/>
            <person name="Frank C."/>
            <person name="Harder J."/>
            <person name="Glockner F.O."/>
        </authorList>
    </citation>
    <scope>NUCLEOTIDE SEQUENCE</scope>
    <source>
        <strain evidence="2">6C</strain>
    </source>
</reference>
<evidence type="ECO:0000313" key="3">
    <source>
        <dbReference type="Proteomes" id="UP000011529"/>
    </source>
</evidence>
<dbReference type="EMBL" id="ANMO01000120">
    <property type="protein sequence ID" value="EMB16506.1"/>
    <property type="molecule type" value="Genomic_DNA"/>
</dbReference>
<accession>M2A6N0</accession>
<dbReference type="Proteomes" id="UP000011529">
    <property type="component" value="Unassembled WGS sequence"/>
</dbReference>
<sequence>MPQANETMKRLRLTVCFLAAIGLILALPSDGRADLYAEGAASLEWKVDAADEIYLAEIVEDGKSRYGLRFEPLETLKAGRELSTFPHESVHHCILGRALRYRPRDEKLGTRWLLFVRGNGDQARVADVINLTHPTASWGGAAISGFGKGNARVLRDPQVIIERVKERIRLAKPLPVDCIPDLTDQLYAKRTQHIPLAAWFGGKLLDTNIMLWDEKNEFGEDHDTVVTPLLVPLDVPLGSAYKELSLETLPDTYHFNFMFDGATGDFVRRGNPLDNKSELIGTWRSESDDRILTITFYHRLTCLYRIELKPGASDPRLESFGGVCFGAGRWHVHRGYLRLGSISQIDYRFGKYPEWSFVYEPKLPSSRVVEVNKDRIRLADGKVFSRMNEPLRVHDHPHIHPFYMISEGWGLHRVRSRIHATIVLDDEVEPVPLSDLVLLWKKRGSPPIQGPPRPTKPRTVRTKLGDNGFEPRITVLRAGDTLEIEAAGSRPVVDHNINVEWFRNEVRGFRSRLDLPLIYQRKVSRDEPALMPIQCNIHDDEHGYLAVTDHGNVAVTDEDGYATLSQWPIGRQKLVVIHPDYDFGDAEIWANGEKVENSKSAIWLDLTNDNIELRIEGAEHRE</sequence>
<reference evidence="2" key="2">
    <citation type="journal article" date="2013" name="Mar. Genomics">
        <title>Expression of sulfatases in Rhodopirellula baltica and the diversity of sulfatases in the genus Rhodopirellula.</title>
        <authorList>
            <person name="Wegner C.E."/>
            <person name="Richter-Heitmann T."/>
            <person name="Klindworth A."/>
            <person name="Klockow C."/>
            <person name="Richter M."/>
            <person name="Achstetter T."/>
            <person name="Glockner F.O."/>
            <person name="Harder J."/>
        </authorList>
    </citation>
    <scope>NUCLEOTIDE SEQUENCE [LARGE SCALE GENOMIC DNA]</scope>
    <source>
        <strain evidence="2">6C</strain>
    </source>
</reference>
<gene>
    <name evidence="2" type="ORF">RE6C_02871</name>
</gene>
<dbReference type="PATRIC" id="fig|1263867.3.peg.3072"/>
<evidence type="ECO:0000313" key="2">
    <source>
        <dbReference type="EMBL" id="EMB16506.1"/>
    </source>
</evidence>
<protein>
    <submittedName>
        <fullName evidence="2">Membrane or secreted protein</fullName>
    </submittedName>
</protein>
<proteinExistence type="predicted"/>
<comment type="caution">
    <text evidence="2">The sequence shown here is derived from an EMBL/GenBank/DDBJ whole genome shotgun (WGS) entry which is preliminary data.</text>
</comment>